<feature type="transmembrane region" description="Helical" evidence="6">
    <location>
        <begin position="88"/>
        <end position="106"/>
    </location>
</feature>
<proteinExistence type="predicted"/>
<reference evidence="7" key="1">
    <citation type="submission" date="2015-07" db="EMBL/GenBank/DDBJ databases">
        <title>Draft Genome Sequences of Anaerolinea thermolimosa IMO-1, Bellilinea caldifistulae GOMI-1, Leptolinea tardivitalis YMTK-2, Levilinea saccharolytica KIBI-1,Longilinea arvoryzae KOME-1, Previously Described as Members of the Anaerolineaceae (Chloroflexi).</title>
        <authorList>
            <person name="Sekiguchi Y."/>
            <person name="Ohashi A."/>
            <person name="Matsuura N."/>
            <person name="Tourlousse M.D."/>
        </authorList>
    </citation>
    <scope>NUCLEOTIDE SEQUENCE [LARGE SCALE GENOMIC DNA]</scope>
    <source>
        <strain evidence="7">KOME-1</strain>
    </source>
</reference>
<evidence type="ECO:0000256" key="5">
    <source>
        <dbReference type="ARBA" id="ARBA00023136"/>
    </source>
</evidence>
<feature type="transmembrane region" description="Helical" evidence="6">
    <location>
        <begin position="142"/>
        <end position="159"/>
    </location>
</feature>
<feature type="transmembrane region" description="Helical" evidence="6">
    <location>
        <begin position="112"/>
        <end position="130"/>
    </location>
</feature>
<name>A0A0S7B9L0_9CHLR</name>
<dbReference type="InterPro" id="IPR001851">
    <property type="entry name" value="ABC_transp_permease"/>
</dbReference>
<evidence type="ECO:0000256" key="4">
    <source>
        <dbReference type="ARBA" id="ARBA00022989"/>
    </source>
</evidence>
<keyword evidence="2" id="KW-1003">Cell membrane</keyword>
<evidence type="ECO:0000256" key="6">
    <source>
        <dbReference type="SAM" id="Phobius"/>
    </source>
</evidence>
<evidence type="ECO:0000313" key="7">
    <source>
        <dbReference type="EMBL" id="GAP14188.1"/>
    </source>
</evidence>
<feature type="transmembrane region" description="Helical" evidence="6">
    <location>
        <begin position="6"/>
        <end position="26"/>
    </location>
</feature>
<dbReference type="STRING" id="360412.LARV_01954"/>
<feature type="transmembrane region" description="Helical" evidence="6">
    <location>
        <begin position="189"/>
        <end position="211"/>
    </location>
</feature>
<comment type="subcellular location">
    <subcellularLocation>
        <location evidence="1">Cell membrane</location>
        <topology evidence="1">Multi-pass membrane protein</topology>
    </subcellularLocation>
</comment>
<protein>
    <submittedName>
        <fullName evidence="7">Nucleoside ABC transporter membrane protein</fullName>
    </submittedName>
</protein>
<dbReference type="GO" id="GO:0005886">
    <property type="term" value="C:plasma membrane"/>
    <property type="evidence" value="ECO:0007669"/>
    <property type="project" value="UniProtKB-SubCell"/>
</dbReference>
<dbReference type="GO" id="GO:0022857">
    <property type="term" value="F:transmembrane transporter activity"/>
    <property type="evidence" value="ECO:0007669"/>
    <property type="project" value="InterPro"/>
</dbReference>
<keyword evidence="4 6" id="KW-1133">Transmembrane helix</keyword>
<organism evidence="7">
    <name type="scientific">Longilinea arvoryzae</name>
    <dbReference type="NCBI Taxonomy" id="360412"/>
    <lineage>
        <taxon>Bacteria</taxon>
        <taxon>Bacillati</taxon>
        <taxon>Chloroflexota</taxon>
        <taxon>Anaerolineae</taxon>
        <taxon>Anaerolineales</taxon>
        <taxon>Anaerolineaceae</taxon>
        <taxon>Longilinea</taxon>
    </lineage>
</organism>
<keyword evidence="8" id="KW-1185">Reference proteome</keyword>
<feature type="transmembrane region" description="Helical" evidence="6">
    <location>
        <begin position="59"/>
        <end position="81"/>
    </location>
</feature>
<gene>
    <name evidence="7" type="ORF">LARV_01954</name>
</gene>
<feature type="transmembrane region" description="Helical" evidence="6">
    <location>
        <begin position="218"/>
        <end position="236"/>
    </location>
</feature>
<evidence type="ECO:0000256" key="1">
    <source>
        <dbReference type="ARBA" id="ARBA00004651"/>
    </source>
</evidence>
<dbReference type="PANTHER" id="PTHR43370">
    <property type="entry name" value="SUGAR ABC TRANSPORTER INTEGRAL MEMBRANE PROTEIN-RELATED"/>
    <property type="match status" value="1"/>
</dbReference>
<feature type="transmembrane region" description="Helical" evidence="6">
    <location>
        <begin position="35"/>
        <end position="53"/>
    </location>
</feature>
<sequence>MDLIIILQAGVASGTVLLFATLGGIFNERSGVQNLGMEGMMLMGAVAAMSMTVKTGNPWLGVLFGMLAGGLLSMVHAFICITLQADQVVSGLALGFLGTGLSLVLGEGLSKAGVIALMPVLTIPLLTKIPIIGSVFFTNQSILVYFGYLLTPLASYYIYKTRPGMHLRAVGEYPAAADALGINVYGLRYFYTFVGGLLAGLAGATISLAISPGWFSELTTAGQGWIAIGLIIFAQWDPMRGALGAYIFGALRRLILDIQGPTTLLGLANPFYYNPYLGFFLQMIPYAFTIIVLVIGSQEANRKRLGAPAALNIPFVRGERGA</sequence>
<dbReference type="RefSeq" id="WP_075073473.1">
    <property type="nucleotide sequence ID" value="NZ_DF967972.1"/>
</dbReference>
<keyword evidence="3 6" id="KW-0812">Transmembrane</keyword>
<keyword evidence="5 6" id="KW-0472">Membrane</keyword>
<accession>A0A0S7B9L0</accession>
<dbReference type="AlphaFoldDB" id="A0A0S7B9L0"/>
<dbReference type="EMBL" id="DF967972">
    <property type="protein sequence ID" value="GAP14188.1"/>
    <property type="molecule type" value="Genomic_DNA"/>
</dbReference>
<dbReference type="Pfam" id="PF02653">
    <property type="entry name" value="BPD_transp_2"/>
    <property type="match status" value="1"/>
</dbReference>
<dbReference type="CDD" id="cd06580">
    <property type="entry name" value="TM_PBP1_transp_TpRbsC_like"/>
    <property type="match status" value="1"/>
</dbReference>
<evidence type="ECO:0000313" key="8">
    <source>
        <dbReference type="Proteomes" id="UP000055060"/>
    </source>
</evidence>
<dbReference type="Proteomes" id="UP000055060">
    <property type="component" value="Unassembled WGS sequence"/>
</dbReference>
<evidence type="ECO:0000256" key="2">
    <source>
        <dbReference type="ARBA" id="ARBA00022475"/>
    </source>
</evidence>
<evidence type="ECO:0000256" key="3">
    <source>
        <dbReference type="ARBA" id="ARBA00022692"/>
    </source>
</evidence>
<dbReference type="OrthoDB" id="9792579at2"/>
<feature type="transmembrane region" description="Helical" evidence="6">
    <location>
        <begin position="276"/>
        <end position="295"/>
    </location>
</feature>
<dbReference type="PANTHER" id="PTHR43370:SF2">
    <property type="entry name" value="ABC TRANSPORTER PERMEASE PROTEIN"/>
    <property type="match status" value="1"/>
</dbReference>